<dbReference type="SUPFAM" id="SSF141371">
    <property type="entry name" value="PilZ domain-like"/>
    <property type="match status" value="1"/>
</dbReference>
<dbReference type="eggNOG" id="COG0745">
    <property type="taxonomic scope" value="Bacteria"/>
</dbReference>
<evidence type="ECO:0000259" key="1">
    <source>
        <dbReference type="Pfam" id="PF07238"/>
    </source>
</evidence>
<dbReference type="Gene3D" id="2.40.10.220">
    <property type="entry name" value="predicted glycosyltransferase like domains"/>
    <property type="match status" value="1"/>
</dbReference>
<dbReference type="Gene3D" id="3.40.50.2300">
    <property type="match status" value="1"/>
</dbReference>
<keyword evidence="3" id="KW-1185">Reference proteome</keyword>
<dbReference type="EnsemblBacteria" id="ABF42094">
    <property type="protein sequence ID" value="ABF42094"/>
    <property type="gene ID" value="Acid345_3093"/>
</dbReference>
<protein>
    <submittedName>
        <fullName evidence="2">Type IV pilus assembly PilZ</fullName>
    </submittedName>
</protein>
<dbReference type="InterPro" id="IPR009875">
    <property type="entry name" value="PilZ_domain"/>
</dbReference>
<dbReference type="RefSeq" id="WP_011523893.1">
    <property type="nucleotide sequence ID" value="NC_008009.1"/>
</dbReference>
<evidence type="ECO:0000313" key="3">
    <source>
        <dbReference type="Proteomes" id="UP000002432"/>
    </source>
</evidence>
<proteinExistence type="predicted"/>
<dbReference type="HOGENOM" id="CLU_1150675_0_0_0"/>
<dbReference type="KEGG" id="aba:Acid345_3093"/>
<name>Q1IM06_KORVE</name>
<sequence>MPVNVLVCGTTAEAQLVREGLANLGIDSFACADAGAALARLRRRKYAAIVVDTSAESMGNGFLTTIRELPSTRSSIVIAVSSAEESRLSFKRGANLVLEQPLSDSSIARGLRVAHSLMLREQDRYRRLKVDLPANIDVGGGRVTEASVANLSEGGMAIQLPCQVASGTAIGWALNLPGESKHLAGIGNVVWSDDTGKAGVMFTGLTGSDKEMLSRWLRRQ</sequence>
<dbReference type="EMBL" id="CP000360">
    <property type="protein sequence ID" value="ABF42094.1"/>
    <property type="molecule type" value="Genomic_DNA"/>
</dbReference>
<evidence type="ECO:0000313" key="2">
    <source>
        <dbReference type="EMBL" id="ABF42094.1"/>
    </source>
</evidence>
<feature type="domain" description="PilZ" evidence="1">
    <location>
        <begin position="124"/>
        <end position="218"/>
    </location>
</feature>
<dbReference type="Pfam" id="PF07238">
    <property type="entry name" value="PilZ"/>
    <property type="match status" value="1"/>
</dbReference>
<dbReference type="AlphaFoldDB" id="Q1IM06"/>
<dbReference type="InterPro" id="IPR011006">
    <property type="entry name" value="CheY-like_superfamily"/>
</dbReference>
<dbReference type="SUPFAM" id="SSF52172">
    <property type="entry name" value="CheY-like"/>
    <property type="match status" value="1"/>
</dbReference>
<reference evidence="2 3" key="1">
    <citation type="journal article" date="2009" name="Appl. Environ. Microbiol.">
        <title>Three genomes from the phylum Acidobacteria provide insight into the lifestyles of these microorganisms in soils.</title>
        <authorList>
            <person name="Ward N.L."/>
            <person name="Challacombe J.F."/>
            <person name="Janssen P.H."/>
            <person name="Henrissat B."/>
            <person name="Coutinho P.M."/>
            <person name="Wu M."/>
            <person name="Xie G."/>
            <person name="Haft D.H."/>
            <person name="Sait M."/>
            <person name="Badger J."/>
            <person name="Barabote R.D."/>
            <person name="Bradley B."/>
            <person name="Brettin T.S."/>
            <person name="Brinkac L.M."/>
            <person name="Bruce D."/>
            <person name="Creasy T."/>
            <person name="Daugherty S.C."/>
            <person name="Davidsen T.M."/>
            <person name="DeBoy R.T."/>
            <person name="Detter J.C."/>
            <person name="Dodson R.J."/>
            <person name="Durkin A.S."/>
            <person name="Ganapathy A."/>
            <person name="Gwinn-Giglio M."/>
            <person name="Han C.S."/>
            <person name="Khouri H."/>
            <person name="Kiss H."/>
            <person name="Kothari S.P."/>
            <person name="Madupu R."/>
            <person name="Nelson K.E."/>
            <person name="Nelson W.C."/>
            <person name="Paulsen I."/>
            <person name="Penn K."/>
            <person name="Ren Q."/>
            <person name="Rosovitz M.J."/>
            <person name="Selengut J.D."/>
            <person name="Shrivastava S."/>
            <person name="Sullivan S.A."/>
            <person name="Tapia R."/>
            <person name="Thompson L.S."/>
            <person name="Watkins K.L."/>
            <person name="Yang Q."/>
            <person name="Yu C."/>
            <person name="Zafar N."/>
            <person name="Zhou L."/>
            <person name="Kuske C.R."/>
        </authorList>
    </citation>
    <scope>NUCLEOTIDE SEQUENCE [LARGE SCALE GENOMIC DNA]</scope>
    <source>
        <strain evidence="2 3">Ellin345</strain>
    </source>
</reference>
<accession>Q1IM06</accession>
<organism evidence="2 3">
    <name type="scientific">Koribacter versatilis (strain Ellin345)</name>
    <dbReference type="NCBI Taxonomy" id="204669"/>
    <lineage>
        <taxon>Bacteria</taxon>
        <taxon>Pseudomonadati</taxon>
        <taxon>Acidobacteriota</taxon>
        <taxon>Terriglobia</taxon>
        <taxon>Terriglobales</taxon>
        <taxon>Candidatus Korobacteraceae</taxon>
        <taxon>Candidatus Korobacter</taxon>
    </lineage>
</organism>
<gene>
    <name evidence="2" type="ordered locus">Acid345_3093</name>
</gene>
<dbReference type="Proteomes" id="UP000002432">
    <property type="component" value="Chromosome"/>
</dbReference>
<dbReference type="GO" id="GO:0035438">
    <property type="term" value="F:cyclic-di-GMP binding"/>
    <property type="evidence" value="ECO:0007669"/>
    <property type="project" value="InterPro"/>
</dbReference>